<feature type="transmembrane region" description="Helical" evidence="1">
    <location>
        <begin position="240"/>
        <end position="260"/>
    </location>
</feature>
<comment type="caution">
    <text evidence="2">The sequence shown here is derived from an EMBL/GenBank/DDBJ whole genome shotgun (WGS) entry which is preliminary data.</text>
</comment>
<proteinExistence type="predicted"/>
<feature type="transmembrane region" description="Helical" evidence="1">
    <location>
        <begin position="94"/>
        <end position="112"/>
    </location>
</feature>
<name>A0ABP6V5Z9_9PSEU</name>
<keyword evidence="1" id="KW-0472">Membrane</keyword>
<keyword evidence="3" id="KW-1185">Reference proteome</keyword>
<feature type="transmembrane region" description="Helical" evidence="1">
    <location>
        <begin position="12"/>
        <end position="38"/>
    </location>
</feature>
<feature type="transmembrane region" description="Helical" evidence="1">
    <location>
        <begin position="133"/>
        <end position="159"/>
    </location>
</feature>
<dbReference type="EMBL" id="BAAAZN010000002">
    <property type="protein sequence ID" value="GAA3529417.1"/>
    <property type="molecule type" value="Genomic_DNA"/>
</dbReference>
<organism evidence="2 3">
    <name type="scientific">Amycolatopsis ultiminotia</name>
    <dbReference type="NCBI Taxonomy" id="543629"/>
    <lineage>
        <taxon>Bacteria</taxon>
        <taxon>Bacillati</taxon>
        <taxon>Actinomycetota</taxon>
        <taxon>Actinomycetes</taxon>
        <taxon>Pseudonocardiales</taxon>
        <taxon>Pseudonocardiaceae</taxon>
        <taxon>Amycolatopsis</taxon>
    </lineage>
</organism>
<reference evidence="3" key="1">
    <citation type="journal article" date="2019" name="Int. J. Syst. Evol. Microbiol.">
        <title>The Global Catalogue of Microorganisms (GCM) 10K type strain sequencing project: providing services to taxonomists for standard genome sequencing and annotation.</title>
        <authorList>
            <consortium name="The Broad Institute Genomics Platform"/>
            <consortium name="The Broad Institute Genome Sequencing Center for Infectious Disease"/>
            <person name="Wu L."/>
            <person name="Ma J."/>
        </authorList>
    </citation>
    <scope>NUCLEOTIDE SEQUENCE [LARGE SCALE GENOMIC DNA]</scope>
    <source>
        <strain evidence="3">JCM 16898</strain>
    </source>
</reference>
<accession>A0ABP6V5Z9</accession>
<feature type="transmembrane region" description="Helical" evidence="1">
    <location>
        <begin position="266"/>
        <end position="286"/>
    </location>
</feature>
<feature type="transmembrane region" description="Helical" evidence="1">
    <location>
        <begin position="298"/>
        <end position="319"/>
    </location>
</feature>
<dbReference type="Proteomes" id="UP001500689">
    <property type="component" value="Unassembled WGS sequence"/>
</dbReference>
<gene>
    <name evidence="2" type="ORF">GCM10022222_10480</name>
</gene>
<feature type="transmembrane region" description="Helical" evidence="1">
    <location>
        <begin position="214"/>
        <end position="233"/>
    </location>
</feature>
<protein>
    <submittedName>
        <fullName evidence="2">Uncharacterized protein</fullName>
    </submittedName>
</protein>
<sequence length="323" mass="34046">MPIRDRLRSACLREWVVFLGGMPAGVAVGALVLSVFGITDTVLVWHTTAGDVTTVPAGLLGSLLAAKLLLPPTEQVRWARIPATTGDAWPGARFGGAALVAAPLLLVAGEVLRIRYHYYFPAQLAAVAGDRGLILVSYALYSTGLLLLVPAFLAFANLIKAELPGWAFWGATLAVLGDLVRLFHEGVNHLALHLVPVDGLAAATHGVSATYQSWYVFYPLVFADNLGWLVLAIGAYRARVLSRLPAIALAVMAVHSSGVLKGSDLGSLSADLAICAALVPLGVARYRRAAPAARTTRLGGWAALVALAVLYAYHLLVVLPHSP</sequence>
<evidence type="ECO:0000256" key="1">
    <source>
        <dbReference type="SAM" id="Phobius"/>
    </source>
</evidence>
<keyword evidence="1" id="KW-0812">Transmembrane</keyword>
<keyword evidence="1" id="KW-1133">Transmembrane helix</keyword>
<evidence type="ECO:0000313" key="2">
    <source>
        <dbReference type="EMBL" id="GAA3529417.1"/>
    </source>
</evidence>
<evidence type="ECO:0000313" key="3">
    <source>
        <dbReference type="Proteomes" id="UP001500689"/>
    </source>
</evidence>